<dbReference type="Gene3D" id="3.40.50.1580">
    <property type="entry name" value="Nucleoside phosphorylase domain"/>
    <property type="match status" value="1"/>
</dbReference>
<comment type="pathway">
    <text evidence="1 5">Purine metabolism; purine nucleoside salvage.</text>
</comment>
<evidence type="ECO:0000313" key="8">
    <source>
        <dbReference type="EMBL" id="EHM12558.1"/>
    </source>
</evidence>
<dbReference type="EMBL" id="CM001376">
    <property type="protein sequence ID" value="EHM12558.1"/>
    <property type="molecule type" value="Genomic_DNA"/>
</dbReference>
<gene>
    <name evidence="8" type="ORF">JonanDRAFT_0127</name>
</gene>
<dbReference type="GO" id="GO:0005737">
    <property type="term" value="C:cytoplasm"/>
    <property type="evidence" value="ECO:0007669"/>
    <property type="project" value="TreeGrafter"/>
</dbReference>
<dbReference type="Pfam" id="PF01048">
    <property type="entry name" value="PNP_UDP_1"/>
    <property type="match status" value="1"/>
</dbReference>
<comment type="function">
    <text evidence="5">The purine nucleoside phosphorylases catalyze the phosphorolytic breakdown of the N-glycosidic bond in the beta-(deoxy)ribonucleoside molecules, with the formation of the corresponding free purine bases and pentose-1-phosphate.</text>
</comment>
<sequence length="277" mass="29464">MTSYRQLVTDALEFIKGKEPRQPLLAIVLGSGLGAFAESLEEKQVIPYSDIPNWPLSTAPGHAGRLVIGSVNGMTVAALQGRLHPYEGYSMEDVTFPVRVLGAWGVKTFIATNASGSINLGYRAGDIIIVRDHINLMGRNPLTGPNEPSWGPRFPDMTTAYSPDLRLLISRCALELGIPTHEGVYLAMSGPSYETPAEIRMGRLLGADVVGMSTVPEVIVARHMGMKIACLSCVANAAAGITGNALTEQEVLDTMDRTAGALTSLLLSVASKLSQTA</sequence>
<dbReference type="HOGENOM" id="CLU_054456_1_0_0"/>
<dbReference type="SUPFAM" id="SSF53167">
    <property type="entry name" value="Purine and uridine phosphorylases"/>
    <property type="match status" value="1"/>
</dbReference>
<dbReference type="OrthoDB" id="1523230at2"/>
<dbReference type="CDD" id="cd09009">
    <property type="entry name" value="PNP-EcPNPII_like"/>
    <property type="match status" value="1"/>
</dbReference>
<dbReference type="PANTHER" id="PTHR11904:SF9">
    <property type="entry name" value="PURINE NUCLEOSIDE PHOSPHORYLASE-RELATED"/>
    <property type="match status" value="1"/>
</dbReference>
<feature type="binding site" evidence="6">
    <location>
        <position position="114"/>
    </location>
    <ligand>
        <name>phosphate</name>
        <dbReference type="ChEBI" id="CHEBI:43474"/>
    </ligand>
</feature>
<evidence type="ECO:0000313" key="9">
    <source>
        <dbReference type="Proteomes" id="UP000003806"/>
    </source>
</evidence>
<feature type="domain" description="Nucleoside phosphorylase" evidence="7">
    <location>
        <begin position="25"/>
        <end position="269"/>
    </location>
</feature>
<feature type="binding site" evidence="6">
    <location>
        <position position="194"/>
    </location>
    <ligand>
        <name>a purine D-ribonucleoside</name>
        <dbReference type="ChEBI" id="CHEBI:142355"/>
    </ligand>
</feature>
<dbReference type="InterPro" id="IPR011270">
    <property type="entry name" value="Pur_Nuc_Pase_Ino/Guo-sp"/>
</dbReference>
<dbReference type="PANTHER" id="PTHR11904">
    <property type="entry name" value="METHYLTHIOADENOSINE/PURINE NUCLEOSIDE PHOSPHORYLASE"/>
    <property type="match status" value="1"/>
</dbReference>
<accession>H0UM16</accession>
<dbReference type="RefSeq" id="WP_008522002.1">
    <property type="nucleotide sequence ID" value="NZ_CM001376.1"/>
</dbReference>
<evidence type="ECO:0000259" key="7">
    <source>
        <dbReference type="Pfam" id="PF01048"/>
    </source>
</evidence>
<feature type="binding site" evidence="6">
    <location>
        <position position="31"/>
    </location>
    <ligand>
        <name>phosphate</name>
        <dbReference type="ChEBI" id="CHEBI:43474"/>
    </ligand>
</feature>
<evidence type="ECO:0000256" key="1">
    <source>
        <dbReference type="ARBA" id="ARBA00005058"/>
    </source>
</evidence>
<proteinExistence type="inferred from homology"/>
<dbReference type="UniPathway" id="UPA00606"/>
<dbReference type="NCBIfam" id="TIGR01700">
    <property type="entry name" value="PNPH"/>
    <property type="match status" value="1"/>
</dbReference>
<evidence type="ECO:0000256" key="3">
    <source>
        <dbReference type="ARBA" id="ARBA00022676"/>
    </source>
</evidence>
<feature type="binding site" evidence="6">
    <location>
        <position position="213"/>
    </location>
    <ligand>
        <name>phosphate</name>
        <dbReference type="ChEBI" id="CHEBI:43474"/>
    </ligand>
</feature>
<dbReference type="InterPro" id="IPR000845">
    <property type="entry name" value="Nucleoside_phosphorylase_d"/>
</dbReference>
<dbReference type="Proteomes" id="UP000003806">
    <property type="component" value="Chromosome"/>
</dbReference>
<keyword evidence="9" id="KW-1185">Reference proteome</keyword>
<reference evidence="8 9" key="1">
    <citation type="submission" date="2011-11" db="EMBL/GenBank/DDBJ databases">
        <title>The Noncontiguous Finished genome of Jonquetella anthropi DSM 22815.</title>
        <authorList>
            <consortium name="US DOE Joint Genome Institute (JGI-PGF)"/>
            <person name="Lucas S."/>
            <person name="Copeland A."/>
            <person name="Lapidus A."/>
            <person name="Glavina del Rio T."/>
            <person name="Dalin E."/>
            <person name="Tice H."/>
            <person name="Bruce D."/>
            <person name="Goodwin L."/>
            <person name="Pitluck S."/>
            <person name="Peters L."/>
            <person name="Mikhailova N."/>
            <person name="Held B."/>
            <person name="Kyrpides N."/>
            <person name="Mavromatis K."/>
            <person name="Ivanova N."/>
            <person name="Markowitz V."/>
            <person name="Cheng J.-F."/>
            <person name="Hugenholtz P."/>
            <person name="Woyke T."/>
            <person name="Wu D."/>
            <person name="Gronow S."/>
            <person name="Wellnitz S."/>
            <person name="Brambilla E."/>
            <person name="Klenk H.-P."/>
            <person name="Eisen J.A."/>
        </authorList>
    </citation>
    <scope>NUCLEOTIDE SEQUENCE [LARGE SCALE GENOMIC DNA]</scope>
    <source>
        <strain evidence="8 9">DSM 22815</strain>
    </source>
</reference>
<organism evidence="8 9">
    <name type="scientific">Jonquetella anthropi DSM 22815</name>
    <dbReference type="NCBI Taxonomy" id="885272"/>
    <lineage>
        <taxon>Bacteria</taxon>
        <taxon>Thermotogati</taxon>
        <taxon>Synergistota</taxon>
        <taxon>Synergistia</taxon>
        <taxon>Synergistales</taxon>
        <taxon>Dethiosulfovibrionaceae</taxon>
        <taxon>Jonquetella</taxon>
    </lineage>
</organism>
<dbReference type="NCBIfam" id="NF006054">
    <property type="entry name" value="PRK08202.1"/>
    <property type="match status" value="1"/>
</dbReference>
<feature type="binding site" evidence="6">
    <location>
        <position position="62"/>
    </location>
    <ligand>
        <name>phosphate</name>
        <dbReference type="ChEBI" id="CHEBI:43474"/>
    </ligand>
</feature>
<dbReference type="InterPro" id="IPR035994">
    <property type="entry name" value="Nucleoside_phosphorylase_sf"/>
</dbReference>
<protein>
    <recommendedName>
        <fullName evidence="5">Purine nucleoside phosphorylase</fullName>
        <ecNumber evidence="5">2.4.2.1</ecNumber>
    </recommendedName>
    <alternativeName>
        <fullName evidence="5">Inosine-guanosine phosphorylase</fullName>
    </alternativeName>
</protein>
<feature type="binding site" evidence="6">
    <location>
        <begin position="82"/>
        <end position="84"/>
    </location>
    <ligand>
        <name>phosphate</name>
        <dbReference type="ChEBI" id="CHEBI:43474"/>
    </ligand>
</feature>
<dbReference type="AlphaFoldDB" id="H0UM16"/>
<evidence type="ECO:0000256" key="5">
    <source>
        <dbReference type="PIRNR" id="PIRNR000477"/>
    </source>
</evidence>
<evidence type="ECO:0000256" key="4">
    <source>
        <dbReference type="ARBA" id="ARBA00022679"/>
    </source>
</evidence>
<keyword evidence="3 5" id="KW-0328">Glycosyltransferase</keyword>
<dbReference type="PIRSF" id="PIRSF000477">
    <property type="entry name" value="PurNPase"/>
    <property type="match status" value="1"/>
</dbReference>
<dbReference type="InterPro" id="IPR011268">
    <property type="entry name" value="Purine_phosphorylase"/>
</dbReference>
<dbReference type="GO" id="GO:0009116">
    <property type="term" value="P:nucleoside metabolic process"/>
    <property type="evidence" value="ECO:0007669"/>
    <property type="project" value="InterPro"/>
</dbReference>
<name>H0UM16_9BACT</name>
<dbReference type="STRING" id="885272.JonanDRAFT_0127"/>
<dbReference type="NCBIfam" id="TIGR01697">
    <property type="entry name" value="PNPH-PUNA-XAPA"/>
    <property type="match status" value="1"/>
</dbReference>
<evidence type="ECO:0000256" key="2">
    <source>
        <dbReference type="ARBA" id="ARBA00006751"/>
    </source>
</evidence>
<keyword evidence="4 5" id="KW-0808">Transferase</keyword>
<comment type="similarity">
    <text evidence="2 5">Belongs to the PNP/MTAP phosphorylase family.</text>
</comment>
<evidence type="ECO:0000256" key="6">
    <source>
        <dbReference type="PIRSR" id="PIRSR000477-2"/>
    </source>
</evidence>
<dbReference type="eggNOG" id="COG0005">
    <property type="taxonomic scope" value="Bacteria"/>
</dbReference>
<feature type="binding site" evidence="6">
    <location>
        <position position="236"/>
    </location>
    <ligand>
        <name>a purine D-ribonucleoside</name>
        <dbReference type="ChEBI" id="CHEBI:142355"/>
    </ligand>
</feature>
<dbReference type="GO" id="GO:0004731">
    <property type="term" value="F:purine-nucleoside phosphorylase activity"/>
    <property type="evidence" value="ECO:0007669"/>
    <property type="project" value="UniProtKB-EC"/>
</dbReference>
<dbReference type="EC" id="2.4.2.1" evidence="5"/>